<dbReference type="STRING" id="1797780.A3E45_00080"/>
<dbReference type="SUPFAM" id="SSF55811">
    <property type="entry name" value="Nudix"/>
    <property type="match status" value="1"/>
</dbReference>
<reference evidence="4 5" key="1">
    <citation type="journal article" date="2016" name="Nat. Commun.">
        <title>Thousands of microbial genomes shed light on interconnected biogeochemical processes in an aquifer system.</title>
        <authorList>
            <person name="Anantharaman K."/>
            <person name="Brown C.T."/>
            <person name="Hug L.A."/>
            <person name="Sharon I."/>
            <person name="Castelle C.J."/>
            <person name="Probst A.J."/>
            <person name="Thomas B.C."/>
            <person name="Singh A."/>
            <person name="Wilkins M.J."/>
            <person name="Karaoz U."/>
            <person name="Brodie E.L."/>
            <person name="Williams K.H."/>
            <person name="Hubbard S.S."/>
            <person name="Banfield J.F."/>
        </authorList>
    </citation>
    <scope>NUCLEOTIDE SEQUENCE [LARGE SCALE GENOMIC DNA]</scope>
</reference>
<evidence type="ECO:0000256" key="2">
    <source>
        <dbReference type="ARBA" id="ARBA00022801"/>
    </source>
</evidence>
<name>A0A1F5K3L9_9BACT</name>
<dbReference type="SUPFAM" id="SSF53613">
    <property type="entry name" value="Ribokinase-like"/>
    <property type="match status" value="1"/>
</dbReference>
<evidence type="ECO:0000313" key="4">
    <source>
        <dbReference type="EMBL" id="OGE35415.1"/>
    </source>
</evidence>
<dbReference type="Gene3D" id="3.90.79.10">
    <property type="entry name" value="Nucleoside Triphosphate Pyrophosphohydrolase"/>
    <property type="match status" value="1"/>
</dbReference>
<dbReference type="AlphaFoldDB" id="A0A1F5K3L9"/>
<gene>
    <name evidence="4" type="ORF">A3E45_00080</name>
</gene>
<organism evidence="4 5">
    <name type="scientific">Candidatus Daviesbacteria bacterium RIFCSPHIGHO2_12_FULL_43_11</name>
    <dbReference type="NCBI Taxonomy" id="1797780"/>
    <lineage>
        <taxon>Bacteria</taxon>
        <taxon>Candidatus Daviesiibacteriota</taxon>
    </lineage>
</organism>
<dbReference type="InterPro" id="IPR011611">
    <property type="entry name" value="PfkB_dom"/>
</dbReference>
<dbReference type="PANTHER" id="PTHR43046">
    <property type="entry name" value="GDP-MANNOSE MANNOSYL HYDROLASE"/>
    <property type="match status" value="1"/>
</dbReference>
<comment type="caution">
    <text evidence="4">The sequence shown here is derived from an EMBL/GenBank/DDBJ whole genome shotgun (WGS) entry which is preliminary data.</text>
</comment>
<dbReference type="Pfam" id="PF00293">
    <property type="entry name" value="NUDIX"/>
    <property type="match status" value="1"/>
</dbReference>
<dbReference type="InterPro" id="IPR015797">
    <property type="entry name" value="NUDIX_hydrolase-like_dom_sf"/>
</dbReference>
<dbReference type="Proteomes" id="UP000176405">
    <property type="component" value="Unassembled WGS sequence"/>
</dbReference>
<evidence type="ECO:0000259" key="3">
    <source>
        <dbReference type="PROSITE" id="PS51462"/>
    </source>
</evidence>
<sequence>MREIDLAIVGDIAWNKDITPQGQRTSPGGAAYYSAAGASHFSEKVGVVGRIGEDFDLSLLQKRHIDVEGVIVVPEEETCRFVLTQYLDNTRDFEAIRGVAGIVQTDIFPDRYLSARFIHLPTQLPEHSITWLDFLSHHNGISVDSFEEFTRQWPELTKEMFRRANIIFTNEEEWKTLSMFGVEFAEKPIIIKRGKGGATYKNGSESITISAPSVTAIETTGAGDVLAGAFLAQRVQDVPIGSALENAVNLASLSVQAFGIEHIPPKEAMIKKPHIITAALLVNTSGEVFLAASPKFGGKLIVPGGHFLPGETPEECIIREVEEETGINVDRSNLRFLKMHEIYAPEYHGTGARFIGYNYWLFINDQTIRLEENEFSSCLFVDPNEALKLPDLHPSARKIIQYYLEERDRTLR</sequence>
<dbReference type="GO" id="GO:0016787">
    <property type="term" value="F:hydrolase activity"/>
    <property type="evidence" value="ECO:0007669"/>
    <property type="project" value="UniProtKB-KW"/>
</dbReference>
<dbReference type="Pfam" id="PF00294">
    <property type="entry name" value="PfkB"/>
    <property type="match status" value="1"/>
</dbReference>
<proteinExistence type="predicted"/>
<feature type="domain" description="Nudix hydrolase" evidence="3">
    <location>
        <begin position="272"/>
        <end position="403"/>
    </location>
</feature>
<comment type="cofactor">
    <cofactor evidence="1">
        <name>Mg(2+)</name>
        <dbReference type="ChEBI" id="CHEBI:18420"/>
    </cofactor>
</comment>
<dbReference type="InterPro" id="IPR000086">
    <property type="entry name" value="NUDIX_hydrolase_dom"/>
</dbReference>
<evidence type="ECO:0000313" key="5">
    <source>
        <dbReference type="Proteomes" id="UP000176405"/>
    </source>
</evidence>
<dbReference type="Gene3D" id="3.40.1190.20">
    <property type="match status" value="1"/>
</dbReference>
<dbReference type="PROSITE" id="PS00893">
    <property type="entry name" value="NUDIX_BOX"/>
    <property type="match status" value="1"/>
</dbReference>
<dbReference type="InterPro" id="IPR029056">
    <property type="entry name" value="Ribokinase-like"/>
</dbReference>
<evidence type="ECO:0000256" key="1">
    <source>
        <dbReference type="ARBA" id="ARBA00001946"/>
    </source>
</evidence>
<dbReference type="EMBL" id="MFDH01000023">
    <property type="protein sequence ID" value="OGE35415.1"/>
    <property type="molecule type" value="Genomic_DNA"/>
</dbReference>
<dbReference type="InterPro" id="IPR020084">
    <property type="entry name" value="NUDIX_hydrolase_CS"/>
</dbReference>
<dbReference type="PROSITE" id="PS51462">
    <property type="entry name" value="NUDIX"/>
    <property type="match status" value="1"/>
</dbReference>
<dbReference type="PANTHER" id="PTHR43046:SF14">
    <property type="entry name" value="MUTT_NUDIX FAMILY PROTEIN"/>
    <property type="match status" value="1"/>
</dbReference>
<protein>
    <recommendedName>
        <fullName evidence="3">Nudix hydrolase domain-containing protein</fullName>
    </recommendedName>
</protein>
<accession>A0A1F5K3L9</accession>
<keyword evidence="2" id="KW-0378">Hydrolase</keyword>